<reference evidence="2 3" key="1">
    <citation type="journal article" date="2012" name="BMC Genomics">
        <title>Comparative genomics of the white-rot fungi, Phanerochaete carnosa and P. chrysosporium, to elucidate the genetic basis of the distinct wood types they colonize.</title>
        <authorList>
            <person name="Suzuki H."/>
            <person name="MacDonald J."/>
            <person name="Syed K."/>
            <person name="Salamov A."/>
            <person name="Hori C."/>
            <person name="Aerts A."/>
            <person name="Henrissat B."/>
            <person name="Wiebenga A."/>
            <person name="vanKuyk P.A."/>
            <person name="Barry K."/>
            <person name="Lindquist E."/>
            <person name="LaButti K."/>
            <person name="Lapidus A."/>
            <person name="Lucas S."/>
            <person name="Coutinho P."/>
            <person name="Gong Y."/>
            <person name="Samejima M."/>
            <person name="Mahadevan R."/>
            <person name="Abou-Zaid M."/>
            <person name="de Vries R.P."/>
            <person name="Igarashi K."/>
            <person name="Yadav J.S."/>
            <person name="Grigoriev I.V."/>
            <person name="Master E.R."/>
        </authorList>
    </citation>
    <scope>NUCLEOTIDE SEQUENCE [LARGE SCALE GENOMIC DNA]</scope>
    <source>
        <strain evidence="2 3">HHB-10118-sp</strain>
    </source>
</reference>
<keyword evidence="1" id="KW-0812">Transmembrane</keyword>
<dbReference type="HOGENOM" id="CLU_1949583_0_0_1"/>
<name>K5VZT5_PHACS</name>
<sequence>MSLSEVHLSYPIFTDNIPYAAYPSLPFSACANVSVHHAILIFPAYWKCLLSTQIPASYMTTVLDVVMPCTAFCLMVALGDYMRMSANRYIYSLVTRRVFSVLLVHRRLFDAWFAMVSKSQRNGIHHVPM</sequence>
<gene>
    <name evidence="2" type="ORF">PHACADRAFT_260631</name>
</gene>
<organism evidence="2 3">
    <name type="scientific">Phanerochaete carnosa (strain HHB-10118-sp)</name>
    <name type="common">White-rot fungus</name>
    <name type="synonym">Peniophora carnosa</name>
    <dbReference type="NCBI Taxonomy" id="650164"/>
    <lineage>
        <taxon>Eukaryota</taxon>
        <taxon>Fungi</taxon>
        <taxon>Dikarya</taxon>
        <taxon>Basidiomycota</taxon>
        <taxon>Agaricomycotina</taxon>
        <taxon>Agaricomycetes</taxon>
        <taxon>Polyporales</taxon>
        <taxon>Phanerochaetaceae</taxon>
        <taxon>Phanerochaete</taxon>
    </lineage>
</organism>
<dbReference type="RefSeq" id="XP_007398665.1">
    <property type="nucleotide sequence ID" value="XM_007398603.1"/>
</dbReference>
<proteinExistence type="predicted"/>
<dbReference type="AlphaFoldDB" id="K5VZT5"/>
<accession>K5VZT5</accession>
<dbReference type="KEGG" id="pco:PHACADRAFT_260631"/>
<evidence type="ECO:0000313" key="3">
    <source>
        <dbReference type="Proteomes" id="UP000008370"/>
    </source>
</evidence>
<dbReference type="Proteomes" id="UP000008370">
    <property type="component" value="Unassembled WGS sequence"/>
</dbReference>
<keyword evidence="1" id="KW-1133">Transmembrane helix</keyword>
<dbReference type="GeneID" id="18917775"/>
<protein>
    <submittedName>
        <fullName evidence="2">Uncharacterized protein</fullName>
    </submittedName>
</protein>
<evidence type="ECO:0000256" key="1">
    <source>
        <dbReference type="SAM" id="Phobius"/>
    </source>
</evidence>
<dbReference type="InParanoid" id="K5VZT5"/>
<keyword evidence="3" id="KW-1185">Reference proteome</keyword>
<keyword evidence="1" id="KW-0472">Membrane</keyword>
<dbReference type="EMBL" id="JH930475">
    <property type="protein sequence ID" value="EKM52315.1"/>
    <property type="molecule type" value="Genomic_DNA"/>
</dbReference>
<evidence type="ECO:0000313" key="2">
    <source>
        <dbReference type="EMBL" id="EKM52315.1"/>
    </source>
</evidence>
<feature type="transmembrane region" description="Helical" evidence="1">
    <location>
        <begin position="58"/>
        <end position="77"/>
    </location>
</feature>